<gene>
    <name evidence="2" type="ORF">AVDCRST_MAG79-1648</name>
</gene>
<sequence length="119" mass="12796">EVPAPDPPGRRAHTPLARGVGPPLGRRATRRLRRVQGGHRDAGRHPGPAAAARRDGDDGARRGGQDRDHGRAVRRDEGGDRGLPRVRGRRPRRGARARGPDPRRAHGRCGRGPPGRGVV</sequence>
<evidence type="ECO:0000256" key="1">
    <source>
        <dbReference type="SAM" id="MobiDB-lite"/>
    </source>
</evidence>
<feature type="compositionally biased region" description="Basic residues" evidence="1">
    <location>
        <begin position="84"/>
        <end position="96"/>
    </location>
</feature>
<feature type="compositionally biased region" description="Basic and acidic residues" evidence="1">
    <location>
        <begin position="52"/>
        <end position="83"/>
    </location>
</feature>
<proteinExistence type="predicted"/>
<organism evidence="2">
    <name type="scientific">uncultured Thermoleophilia bacterium</name>
    <dbReference type="NCBI Taxonomy" id="1497501"/>
    <lineage>
        <taxon>Bacteria</taxon>
        <taxon>Bacillati</taxon>
        <taxon>Actinomycetota</taxon>
        <taxon>Thermoleophilia</taxon>
        <taxon>environmental samples</taxon>
    </lineage>
</organism>
<feature type="non-terminal residue" evidence="2">
    <location>
        <position position="119"/>
    </location>
</feature>
<evidence type="ECO:0000313" key="2">
    <source>
        <dbReference type="EMBL" id="CAA9538786.1"/>
    </source>
</evidence>
<feature type="non-terminal residue" evidence="2">
    <location>
        <position position="1"/>
    </location>
</feature>
<accession>A0A6J4U2Q5</accession>
<protein>
    <submittedName>
        <fullName evidence="2">Uncharacterized protein</fullName>
    </submittedName>
</protein>
<name>A0A6J4U2Q5_9ACTN</name>
<feature type="compositionally biased region" description="Basic residues" evidence="1">
    <location>
        <begin position="27"/>
        <end position="37"/>
    </location>
</feature>
<reference evidence="2" key="1">
    <citation type="submission" date="2020-02" db="EMBL/GenBank/DDBJ databases">
        <authorList>
            <person name="Meier V. D."/>
        </authorList>
    </citation>
    <scope>NUCLEOTIDE SEQUENCE</scope>
    <source>
        <strain evidence="2">AVDCRST_MAG79</strain>
    </source>
</reference>
<dbReference type="AlphaFoldDB" id="A0A6J4U2Q5"/>
<feature type="compositionally biased region" description="Gly residues" evidence="1">
    <location>
        <begin position="110"/>
        <end position="119"/>
    </location>
</feature>
<dbReference type="EMBL" id="CADCWC010000247">
    <property type="protein sequence ID" value="CAA9538786.1"/>
    <property type="molecule type" value="Genomic_DNA"/>
</dbReference>
<feature type="region of interest" description="Disordered" evidence="1">
    <location>
        <begin position="1"/>
        <end position="119"/>
    </location>
</feature>